<dbReference type="EMBL" id="QJNS01000236">
    <property type="protein sequence ID" value="RYO81888.1"/>
    <property type="molecule type" value="Genomic_DNA"/>
</dbReference>
<proteinExistence type="predicted"/>
<name>A0ABY0H5C4_9PEZI</name>
<sequence>MLKACVELLPRRSKSTATSGAFHPWSKYCGRSIRPGPRAGLGISSQIAPIGCHSRASTGDTAPSSENVSSSTALFYVPTSRPSSGARTSRRRSPSIRPVRPAPWLYITASTDAPRLAGRGGTYGRAAASVLTPNSTIDGSAGSSSSAYGALHVPPKDELLRVRHYGLAFVGSKFVSWIIQLIICKLAIHAGEVGHSLLNETNDEEDDDSDADVERAGCVMKKLTGADCTDTYAVQEIHRWALTEYGPSCVRDI</sequence>
<dbReference type="Proteomes" id="UP000294003">
    <property type="component" value="Unassembled WGS sequence"/>
</dbReference>
<comment type="caution">
    <text evidence="1">The sequence shown here is derived from an EMBL/GenBank/DDBJ whole genome shotgun (WGS) entry which is preliminary data.</text>
</comment>
<reference evidence="1 2" key="1">
    <citation type="submission" date="2018-06" db="EMBL/GenBank/DDBJ databases">
        <title>Complete Genomes of Monosporascus.</title>
        <authorList>
            <person name="Robinson A.J."/>
            <person name="Natvig D.O."/>
        </authorList>
    </citation>
    <scope>NUCLEOTIDE SEQUENCE [LARGE SCALE GENOMIC DNA]</scope>
    <source>
        <strain evidence="1 2">CBS 609.92</strain>
    </source>
</reference>
<keyword evidence="2" id="KW-1185">Reference proteome</keyword>
<protein>
    <submittedName>
        <fullName evidence="1">Uncharacterized protein</fullName>
    </submittedName>
</protein>
<gene>
    <name evidence="1" type="ORF">DL762_006870</name>
</gene>
<evidence type="ECO:0000313" key="2">
    <source>
        <dbReference type="Proteomes" id="UP000294003"/>
    </source>
</evidence>
<evidence type="ECO:0000313" key="1">
    <source>
        <dbReference type="EMBL" id="RYO81888.1"/>
    </source>
</evidence>
<accession>A0ABY0H5C4</accession>
<organism evidence="1 2">
    <name type="scientific">Monosporascus cannonballus</name>
    <dbReference type="NCBI Taxonomy" id="155416"/>
    <lineage>
        <taxon>Eukaryota</taxon>
        <taxon>Fungi</taxon>
        <taxon>Dikarya</taxon>
        <taxon>Ascomycota</taxon>
        <taxon>Pezizomycotina</taxon>
        <taxon>Sordariomycetes</taxon>
        <taxon>Xylariomycetidae</taxon>
        <taxon>Xylariales</taxon>
        <taxon>Xylariales incertae sedis</taxon>
        <taxon>Monosporascus</taxon>
    </lineage>
</organism>